<dbReference type="InterPro" id="IPR027923">
    <property type="entry name" value="Hydrophob_seed_dom"/>
</dbReference>
<dbReference type="CDD" id="cd01958">
    <property type="entry name" value="HPS_like"/>
    <property type="match status" value="1"/>
</dbReference>
<keyword evidence="1" id="KW-0732">Signal</keyword>
<evidence type="ECO:0000259" key="2">
    <source>
        <dbReference type="SMART" id="SM00499"/>
    </source>
</evidence>
<evidence type="ECO:0000313" key="4">
    <source>
        <dbReference type="Proteomes" id="UP000317650"/>
    </source>
</evidence>
<name>A0A4S8KGL0_MUSBA</name>
<proteinExistence type="predicted"/>
<reference evidence="3 4" key="1">
    <citation type="journal article" date="2019" name="Nat. Plants">
        <title>Genome sequencing of Musa balbisiana reveals subgenome evolution and function divergence in polyploid bananas.</title>
        <authorList>
            <person name="Yao X."/>
        </authorList>
    </citation>
    <scope>NUCLEOTIDE SEQUENCE [LARGE SCALE GENOMIC DNA]</scope>
    <source>
        <strain evidence="4">cv. DH-PKW</strain>
        <tissue evidence="3">Leaves</tissue>
    </source>
</reference>
<evidence type="ECO:0000256" key="1">
    <source>
        <dbReference type="SAM" id="SignalP"/>
    </source>
</evidence>
<comment type="caution">
    <text evidence="3">The sequence shown here is derived from an EMBL/GenBank/DDBJ whole genome shotgun (WGS) entry which is preliminary data.</text>
</comment>
<dbReference type="Gene3D" id="1.10.110.10">
    <property type="entry name" value="Plant lipid-transfer and hydrophobic proteins"/>
    <property type="match status" value="1"/>
</dbReference>
<dbReference type="Pfam" id="PF14547">
    <property type="entry name" value="Hydrophob_seed"/>
    <property type="match status" value="1"/>
</dbReference>
<organism evidence="3 4">
    <name type="scientific">Musa balbisiana</name>
    <name type="common">Banana</name>
    <dbReference type="NCBI Taxonomy" id="52838"/>
    <lineage>
        <taxon>Eukaryota</taxon>
        <taxon>Viridiplantae</taxon>
        <taxon>Streptophyta</taxon>
        <taxon>Embryophyta</taxon>
        <taxon>Tracheophyta</taxon>
        <taxon>Spermatophyta</taxon>
        <taxon>Magnoliopsida</taxon>
        <taxon>Liliopsida</taxon>
        <taxon>Zingiberales</taxon>
        <taxon>Musaceae</taxon>
        <taxon>Musa</taxon>
    </lineage>
</organism>
<dbReference type="PANTHER" id="PTHR31731">
    <property type="match status" value="1"/>
</dbReference>
<dbReference type="InterPro" id="IPR036312">
    <property type="entry name" value="Bifun_inhib/LTP/seed_sf"/>
</dbReference>
<dbReference type="InterPro" id="IPR016140">
    <property type="entry name" value="Bifunc_inhib/LTP/seed_store"/>
</dbReference>
<dbReference type="SUPFAM" id="SSF47699">
    <property type="entry name" value="Bifunctional inhibitor/lipid-transfer protein/seed storage 2S albumin"/>
    <property type="match status" value="1"/>
</dbReference>
<dbReference type="EMBL" id="PYDT01000001">
    <property type="protein sequence ID" value="THU74492.1"/>
    <property type="molecule type" value="Genomic_DNA"/>
</dbReference>
<protein>
    <recommendedName>
        <fullName evidence="2">Bifunctional inhibitor/plant lipid transfer protein/seed storage helical domain-containing protein</fullName>
    </recommendedName>
</protein>
<feature type="domain" description="Bifunctional inhibitor/plant lipid transfer protein/seed storage helical" evidence="2">
    <location>
        <begin position="48"/>
        <end position="132"/>
    </location>
</feature>
<dbReference type="InterPro" id="IPR051636">
    <property type="entry name" value="Plant_LTP/defense-related"/>
</dbReference>
<accession>A0A4S8KGL0</accession>
<dbReference type="PROSITE" id="PS51257">
    <property type="entry name" value="PROKAR_LIPOPROTEIN"/>
    <property type="match status" value="1"/>
</dbReference>
<dbReference type="Proteomes" id="UP000317650">
    <property type="component" value="Chromosome 4"/>
</dbReference>
<keyword evidence="4" id="KW-1185">Reference proteome</keyword>
<dbReference type="SMART" id="SM00499">
    <property type="entry name" value="AAI"/>
    <property type="match status" value="1"/>
</dbReference>
<sequence>MAAKASASVGLFLVLNLLFLALTSGCGTCPAPTPKRPKPTPKPSYGKCPVDALKMAACANVLNGLITVGDGEFPKQPCQCCTLIEGLLDFEAAVCICTALKANILGVNLNVPINLSLLVNYCGKKVPAEFQCP</sequence>
<feature type="signal peptide" evidence="1">
    <location>
        <begin position="1"/>
        <end position="25"/>
    </location>
</feature>
<evidence type="ECO:0000313" key="3">
    <source>
        <dbReference type="EMBL" id="THU74492.1"/>
    </source>
</evidence>
<feature type="chain" id="PRO_5020542780" description="Bifunctional inhibitor/plant lipid transfer protein/seed storage helical domain-containing protein" evidence="1">
    <location>
        <begin position="26"/>
        <end position="133"/>
    </location>
</feature>
<dbReference type="STRING" id="52838.A0A4S8KGL0"/>
<gene>
    <name evidence="3" type="ORF">C4D60_Mb04t33950</name>
</gene>
<dbReference type="AlphaFoldDB" id="A0A4S8KGL0"/>